<dbReference type="STRING" id="655353.SAMN04488056_101383"/>
<dbReference type="PANTHER" id="PTHR36302:SF1">
    <property type="entry name" value="COPPER CHAPERONE PCU(A)C"/>
    <property type="match status" value="1"/>
</dbReference>
<protein>
    <recommendedName>
        <fullName evidence="4">Copper(I)-binding protein</fullName>
    </recommendedName>
</protein>
<dbReference type="PROSITE" id="PS51257">
    <property type="entry name" value="PROKAR_LIPOPROTEIN"/>
    <property type="match status" value="1"/>
</dbReference>
<dbReference type="InterPro" id="IPR007410">
    <property type="entry name" value="LpqE-like"/>
</dbReference>
<dbReference type="AlphaFoldDB" id="A0A1I5A7F0"/>
<feature type="chain" id="PRO_5011779462" description="Copper(I)-binding protein" evidence="1">
    <location>
        <begin position="21"/>
        <end position="152"/>
    </location>
</feature>
<dbReference type="Proteomes" id="UP000199236">
    <property type="component" value="Unassembled WGS sequence"/>
</dbReference>
<dbReference type="Gene3D" id="2.60.40.1890">
    <property type="entry name" value="PCu(A)C copper chaperone"/>
    <property type="match status" value="1"/>
</dbReference>
<keyword evidence="3" id="KW-1185">Reference proteome</keyword>
<accession>A0A1I5A7F0</accession>
<evidence type="ECO:0000256" key="1">
    <source>
        <dbReference type="SAM" id="SignalP"/>
    </source>
</evidence>
<proteinExistence type="predicted"/>
<feature type="signal peptide" evidence="1">
    <location>
        <begin position="1"/>
        <end position="20"/>
    </location>
</feature>
<organism evidence="2 3">
    <name type="scientific">Cohaesibacter marisflavi</name>
    <dbReference type="NCBI Taxonomy" id="655353"/>
    <lineage>
        <taxon>Bacteria</taxon>
        <taxon>Pseudomonadati</taxon>
        <taxon>Pseudomonadota</taxon>
        <taxon>Alphaproteobacteria</taxon>
        <taxon>Hyphomicrobiales</taxon>
        <taxon>Cohaesibacteraceae</taxon>
    </lineage>
</organism>
<evidence type="ECO:0000313" key="2">
    <source>
        <dbReference type="EMBL" id="SFN58461.1"/>
    </source>
</evidence>
<dbReference type="InterPro" id="IPR036182">
    <property type="entry name" value="PCuAC_sf"/>
</dbReference>
<keyword evidence="1" id="KW-0732">Signal</keyword>
<evidence type="ECO:0008006" key="4">
    <source>
        <dbReference type="Google" id="ProtNLM"/>
    </source>
</evidence>
<dbReference type="EMBL" id="FOVR01000001">
    <property type="protein sequence ID" value="SFN58461.1"/>
    <property type="molecule type" value="Genomic_DNA"/>
</dbReference>
<dbReference type="SUPFAM" id="SSF110087">
    <property type="entry name" value="DR1885-like metal-binding protein"/>
    <property type="match status" value="1"/>
</dbReference>
<dbReference type="InterPro" id="IPR058248">
    <property type="entry name" value="Lxx211020-like"/>
</dbReference>
<evidence type="ECO:0000313" key="3">
    <source>
        <dbReference type="Proteomes" id="UP000199236"/>
    </source>
</evidence>
<dbReference type="PANTHER" id="PTHR36302">
    <property type="entry name" value="BLR7088 PROTEIN"/>
    <property type="match status" value="1"/>
</dbReference>
<dbReference type="Pfam" id="PF04314">
    <property type="entry name" value="PCuAC"/>
    <property type="match status" value="1"/>
</dbReference>
<dbReference type="RefSeq" id="WP_210186621.1">
    <property type="nucleotide sequence ID" value="NZ_FOVR01000001.1"/>
</dbReference>
<gene>
    <name evidence="2" type="ORF">SAMN04488056_101383</name>
</gene>
<sequence>MKKLIIGAMAMGLSCLAAEAAEWKVGDITVSAPFARASAGMANAGGGFMQITNEGDADRLIAASADVGKMTELHTHIKDGDVMRMRQVEAIDVPAHGEVALKPGSYHVMFMKLKAPLKKGETFPLELTFEKAGKVTIEVPVAGVGAKSAPQM</sequence>
<reference evidence="2 3" key="1">
    <citation type="submission" date="2016-10" db="EMBL/GenBank/DDBJ databases">
        <authorList>
            <person name="de Groot N.N."/>
        </authorList>
    </citation>
    <scope>NUCLEOTIDE SEQUENCE [LARGE SCALE GENOMIC DNA]</scope>
    <source>
        <strain evidence="2 3">CGMCC 1.9157</strain>
    </source>
</reference>
<name>A0A1I5A7F0_9HYPH</name>